<dbReference type="Pfam" id="PF00144">
    <property type="entry name" value="Beta-lactamase"/>
    <property type="match status" value="1"/>
</dbReference>
<sequence length="133" mass="14339">MSAATAINARLSEACKSLEVPGVVAVANAGGRYAEAFGVSSLKQGETHNSLTLDSTFYLASATKLLTAISALQCVERGQLNLDEDVTRWLPELKDLEILTGFDDKGKPIMVKAVNKITLRCVALVYFLTKHHS</sequence>
<feature type="domain" description="Beta-lactamase-related" evidence="3">
    <location>
        <begin position="17"/>
        <end position="94"/>
    </location>
</feature>
<proteinExistence type="inferred from homology"/>
<dbReference type="GO" id="GO:0016746">
    <property type="term" value="F:acyltransferase activity"/>
    <property type="evidence" value="ECO:0007669"/>
    <property type="project" value="UniProtKB-KW"/>
</dbReference>
<organism evidence="4 5">
    <name type="scientific">Lachnellula subtilissima</name>
    <dbReference type="NCBI Taxonomy" id="602034"/>
    <lineage>
        <taxon>Eukaryota</taxon>
        <taxon>Fungi</taxon>
        <taxon>Dikarya</taxon>
        <taxon>Ascomycota</taxon>
        <taxon>Pezizomycotina</taxon>
        <taxon>Leotiomycetes</taxon>
        <taxon>Helotiales</taxon>
        <taxon>Lachnaceae</taxon>
        <taxon>Lachnellula</taxon>
    </lineage>
</organism>
<protein>
    <submittedName>
        <fullName evidence="4">Acyltransferase</fullName>
    </submittedName>
</protein>
<dbReference type="PANTHER" id="PTHR43283:SF17">
    <property type="entry name" value="(LOVD), PUTATIVE (AFU_ORTHOLOGUE AFUA_5G00920)-RELATED"/>
    <property type="match status" value="1"/>
</dbReference>
<evidence type="ECO:0000256" key="2">
    <source>
        <dbReference type="ARBA" id="ARBA00022801"/>
    </source>
</evidence>
<dbReference type="InterPro" id="IPR001466">
    <property type="entry name" value="Beta-lactam-related"/>
</dbReference>
<keyword evidence="4" id="KW-0012">Acyltransferase</keyword>
<dbReference type="PANTHER" id="PTHR43283">
    <property type="entry name" value="BETA-LACTAMASE-RELATED"/>
    <property type="match status" value="1"/>
</dbReference>
<evidence type="ECO:0000313" key="5">
    <source>
        <dbReference type="Proteomes" id="UP000462212"/>
    </source>
</evidence>
<reference evidence="4 5" key="1">
    <citation type="submission" date="2018-05" db="EMBL/GenBank/DDBJ databases">
        <title>Genome sequencing and assembly of the regulated plant pathogen Lachnellula willkommii and related sister species for the development of diagnostic species identification markers.</title>
        <authorList>
            <person name="Giroux E."/>
            <person name="Bilodeau G."/>
        </authorList>
    </citation>
    <scope>NUCLEOTIDE SEQUENCE [LARGE SCALE GENOMIC DNA]</scope>
    <source>
        <strain evidence="4 5">CBS 197.66</strain>
    </source>
</reference>
<keyword evidence="4" id="KW-0808">Transferase</keyword>
<dbReference type="EMBL" id="QGMJ01000859">
    <property type="protein sequence ID" value="TVY33128.1"/>
    <property type="molecule type" value="Genomic_DNA"/>
</dbReference>
<evidence type="ECO:0000259" key="3">
    <source>
        <dbReference type="Pfam" id="PF00144"/>
    </source>
</evidence>
<name>A0A8H8RD89_9HELO</name>
<dbReference type="OrthoDB" id="3561622at2759"/>
<dbReference type="InterPro" id="IPR012338">
    <property type="entry name" value="Beta-lactam/transpept-like"/>
</dbReference>
<comment type="similarity">
    <text evidence="1">Belongs to the class-A beta-lactamase family.</text>
</comment>
<dbReference type="Gene3D" id="3.40.710.10">
    <property type="entry name" value="DD-peptidase/beta-lactamase superfamily"/>
    <property type="match status" value="1"/>
</dbReference>
<evidence type="ECO:0000256" key="1">
    <source>
        <dbReference type="ARBA" id="ARBA00009009"/>
    </source>
</evidence>
<dbReference type="Proteomes" id="UP000462212">
    <property type="component" value="Unassembled WGS sequence"/>
</dbReference>
<comment type="caution">
    <text evidence="4">The sequence shown here is derived from an EMBL/GenBank/DDBJ whole genome shotgun (WGS) entry which is preliminary data.</text>
</comment>
<dbReference type="InterPro" id="IPR050789">
    <property type="entry name" value="Diverse_Enzym_Activities"/>
</dbReference>
<dbReference type="SUPFAM" id="SSF56601">
    <property type="entry name" value="beta-lactamase/transpeptidase-like"/>
    <property type="match status" value="1"/>
</dbReference>
<keyword evidence="2" id="KW-0378">Hydrolase</keyword>
<dbReference type="GO" id="GO:0016787">
    <property type="term" value="F:hydrolase activity"/>
    <property type="evidence" value="ECO:0007669"/>
    <property type="project" value="UniProtKB-KW"/>
</dbReference>
<keyword evidence="5" id="KW-1185">Reference proteome</keyword>
<gene>
    <name evidence="4" type="primary">lovD_0</name>
    <name evidence="4" type="ORF">LSUB1_G007587</name>
</gene>
<accession>A0A8H8RD89</accession>
<evidence type="ECO:0000313" key="4">
    <source>
        <dbReference type="EMBL" id="TVY33128.1"/>
    </source>
</evidence>
<dbReference type="AlphaFoldDB" id="A0A8H8RD89"/>